<feature type="active site" description="Proton acceptor" evidence="8">
    <location>
        <position position="71"/>
    </location>
</feature>
<evidence type="ECO:0000256" key="4">
    <source>
        <dbReference type="ARBA" id="ARBA00022857"/>
    </source>
</evidence>
<feature type="binding site" evidence="8">
    <location>
        <begin position="132"/>
        <end position="136"/>
    </location>
    <ligand>
        <name>NADP(+)</name>
        <dbReference type="ChEBI" id="CHEBI:58349"/>
    </ligand>
</feature>
<dbReference type="GO" id="GO:0009423">
    <property type="term" value="P:chorismate biosynthetic process"/>
    <property type="evidence" value="ECO:0007669"/>
    <property type="project" value="UniProtKB-UniRule"/>
</dbReference>
<dbReference type="GO" id="GO:0008652">
    <property type="term" value="P:amino acid biosynthetic process"/>
    <property type="evidence" value="ECO:0007669"/>
    <property type="project" value="UniProtKB-KW"/>
</dbReference>
<dbReference type="Pfam" id="PF08501">
    <property type="entry name" value="Shikimate_dh_N"/>
    <property type="match status" value="1"/>
</dbReference>
<gene>
    <name evidence="8" type="primary">aroE</name>
    <name evidence="11" type="ORF">GGP71_001543</name>
</gene>
<dbReference type="Gene3D" id="3.40.50.720">
    <property type="entry name" value="NAD(P)-binding Rossmann-like Domain"/>
    <property type="match status" value="1"/>
</dbReference>
<keyword evidence="5 8" id="KW-0560">Oxidoreductase</keyword>
<sequence>MPLDATTQLVTLLGHPVEHSLSPRIHNTAFRAQDVNAAYVATPVRPEALGDAVAGLRALQFLGANVTTPHKEAVLPVLDEVTERAQAVGAVNTIVRDGGRLHGDNTDIAGFLRPLEERGGDALEGAPMLVFGAGGAARAVVYGLLSHYRPERLTIVARRPDQAEGLAADLADHDPDGALRVSSFEEAALSVRTSRLVVNATPLGMAPDRRGQTPWPNPVDFTADHVVYDLVYTPEETRLLREAAAEGATPIGGLDMLVEQAAAAYRQWTDRGMPQAAVYDALRAD</sequence>
<evidence type="ECO:0000259" key="9">
    <source>
        <dbReference type="Pfam" id="PF08501"/>
    </source>
</evidence>
<keyword evidence="4 8" id="KW-0521">NADP</keyword>
<evidence type="ECO:0000256" key="1">
    <source>
        <dbReference type="ARBA" id="ARBA00004871"/>
    </source>
</evidence>
<dbReference type="AlphaFoldDB" id="A0A9X2Q3M8"/>
<dbReference type="CDD" id="cd01065">
    <property type="entry name" value="NAD_bind_Shikimate_DH"/>
    <property type="match status" value="1"/>
</dbReference>
<evidence type="ECO:0000313" key="12">
    <source>
        <dbReference type="Proteomes" id="UP001155027"/>
    </source>
</evidence>
<dbReference type="RefSeq" id="WP_259080068.1">
    <property type="nucleotide sequence ID" value="NZ_JANTZG010000008.1"/>
</dbReference>
<keyword evidence="3 8" id="KW-0028">Amino-acid biosynthesis</keyword>
<dbReference type="SUPFAM" id="SSF53223">
    <property type="entry name" value="Aminoacid dehydrogenase-like, N-terminal domain"/>
    <property type="match status" value="1"/>
</dbReference>
<keyword evidence="6 8" id="KW-0057">Aromatic amino acid biosynthesis</keyword>
<evidence type="ECO:0000256" key="3">
    <source>
        <dbReference type="ARBA" id="ARBA00022605"/>
    </source>
</evidence>
<dbReference type="InterPro" id="IPR046346">
    <property type="entry name" value="Aminoacid_DH-like_N_sf"/>
</dbReference>
<feature type="binding site" evidence="8">
    <location>
        <position position="67"/>
    </location>
    <ligand>
        <name>shikimate</name>
        <dbReference type="ChEBI" id="CHEBI:36208"/>
    </ligand>
</feature>
<comment type="similarity">
    <text evidence="8">Belongs to the shikimate dehydrogenase family.</text>
</comment>
<dbReference type="EMBL" id="JANUAU010000004">
    <property type="protein sequence ID" value="MCS3677620.1"/>
    <property type="molecule type" value="Genomic_DNA"/>
</dbReference>
<dbReference type="GO" id="GO:0009073">
    <property type="term" value="P:aromatic amino acid family biosynthetic process"/>
    <property type="evidence" value="ECO:0007669"/>
    <property type="project" value="UniProtKB-KW"/>
</dbReference>
<dbReference type="Proteomes" id="UP001155027">
    <property type="component" value="Unassembled WGS sequence"/>
</dbReference>
<feature type="binding site" evidence="8">
    <location>
        <position position="253"/>
    </location>
    <ligand>
        <name>NADP(+)</name>
        <dbReference type="ChEBI" id="CHEBI:58349"/>
    </ligand>
</feature>
<evidence type="ECO:0000256" key="7">
    <source>
        <dbReference type="ARBA" id="ARBA00049442"/>
    </source>
</evidence>
<dbReference type="PANTHER" id="PTHR21089">
    <property type="entry name" value="SHIKIMATE DEHYDROGENASE"/>
    <property type="match status" value="1"/>
</dbReference>
<dbReference type="SUPFAM" id="SSF51735">
    <property type="entry name" value="NAD(P)-binding Rossmann-fold domains"/>
    <property type="match status" value="1"/>
</dbReference>
<dbReference type="HAMAP" id="MF_00222">
    <property type="entry name" value="Shikimate_DH_AroE"/>
    <property type="match status" value="1"/>
</dbReference>
<organism evidence="11 12">
    <name type="scientific">Salinibacter ruber</name>
    <dbReference type="NCBI Taxonomy" id="146919"/>
    <lineage>
        <taxon>Bacteria</taxon>
        <taxon>Pseudomonadati</taxon>
        <taxon>Rhodothermota</taxon>
        <taxon>Rhodothermia</taxon>
        <taxon>Rhodothermales</taxon>
        <taxon>Salinibacteraceae</taxon>
        <taxon>Salinibacter</taxon>
    </lineage>
</organism>
<feature type="domain" description="SDH C-terminal" evidence="10">
    <location>
        <begin position="253"/>
        <end position="283"/>
    </location>
</feature>
<feature type="binding site" evidence="8">
    <location>
        <begin position="20"/>
        <end position="22"/>
    </location>
    <ligand>
        <name>shikimate</name>
        <dbReference type="ChEBI" id="CHEBI:36208"/>
    </ligand>
</feature>
<evidence type="ECO:0000256" key="6">
    <source>
        <dbReference type="ARBA" id="ARBA00023141"/>
    </source>
</evidence>
<comment type="caution">
    <text evidence="8">Lacks conserved residue(s) required for the propagation of feature annotation.</text>
</comment>
<dbReference type="GO" id="GO:0005829">
    <property type="term" value="C:cytosol"/>
    <property type="evidence" value="ECO:0007669"/>
    <property type="project" value="TreeGrafter"/>
</dbReference>
<comment type="pathway">
    <text evidence="1 8">Metabolic intermediate biosynthesis; chorismate biosynthesis; chorismate from D-erythrose 4-phosphate and phosphoenolpyruvate: step 4/7.</text>
</comment>
<dbReference type="InterPro" id="IPR013708">
    <property type="entry name" value="Shikimate_DH-bd_N"/>
</dbReference>
<dbReference type="NCBIfam" id="TIGR00507">
    <property type="entry name" value="aroE"/>
    <property type="match status" value="1"/>
</dbReference>
<dbReference type="GO" id="GO:0004764">
    <property type="term" value="F:shikimate 3-dehydrogenase (NADP+) activity"/>
    <property type="evidence" value="ECO:0007669"/>
    <property type="project" value="UniProtKB-UniRule"/>
</dbReference>
<protein>
    <recommendedName>
        <fullName evidence="2 8">Shikimate dehydrogenase (NADP(+))</fullName>
        <shortName evidence="8">SDH</shortName>
        <ecNumber evidence="2 8">1.1.1.25</ecNumber>
    </recommendedName>
</protein>
<feature type="binding site" evidence="8">
    <location>
        <position position="230"/>
    </location>
    <ligand>
        <name>NADP(+)</name>
        <dbReference type="ChEBI" id="CHEBI:58349"/>
    </ligand>
</feature>
<name>A0A9X2Q3M8_9BACT</name>
<dbReference type="NCBIfam" id="NF001314">
    <property type="entry name" value="PRK00258.2-2"/>
    <property type="match status" value="1"/>
</dbReference>
<dbReference type="InterPro" id="IPR036291">
    <property type="entry name" value="NAD(P)-bd_dom_sf"/>
</dbReference>
<feature type="binding site" evidence="8">
    <location>
        <position position="260"/>
    </location>
    <ligand>
        <name>shikimate</name>
        <dbReference type="ChEBI" id="CHEBI:36208"/>
    </ligand>
</feature>
<dbReference type="Gene3D" id="3.40.50.10860">
    <property type="entry name" value="Leucine Dehydrogenase, chain A, domain 1"/>
    <property type="match status" value="1"/>
</dbReference>
<accession>A0A9X2Q3M8</accession>
<comment type="catalytic activity">
    <reaction evidence="7 8">
        <text>shikimate + NADP(+) = 3-dehydroshikimate + NADPH + H(+)</text>
        <dbReference type="Rhea" id="RHEA:17737"/>
        <dbReference type="ChEBI" id="CHEBI:15378"/>
        <dbReference type="ChEBI" id="CHEBI:16630"/>
        <dbReference type="ChEBI" id="CHEBI:36208"/>
        <dbReference type="ChEBI" id="CHEBI:57783"/>
        <dbReference type="ChEBI" id="CHEBI:58349"/>
        <dbReference type="EC" id="1.1.1.25"/>
    </reaction>
</comment>
<feature type="binding site" evidence="8">
    <location>
        <position position="83"/>
    </location>
    <ligand>
        <name>NADP(+)</name>
        <dbReference type="ChEBI" id="CHEBI:58349"/>
    </ligand>
</feature>
<dbReference type="PANTHER" id="PTHR21089:SF1">
    <property type="entry name" value="BIFUNCTIONAL 3-DEHYDROQUINATE DEHYDRATASE_SHIKIMATE DEHYDROGENASE, CHLOROPLASTIC"/>
    <property type="match status" value="1"/>
</dbReference>
<evidence type="ECO:0000259" key="10">
    <source>
        <dbReference type="Pfam" id="PF18317"/>
    </source>
</evidence>
<comment type="function">
    <text evidence="8">Involved in the biosynthesis of the chorismate, which leads to the biosynthesis of aromatic amino acids. Catalyzes the reversible NADPH linked reduction of 3-dehydroshikimate (DHSA) to yield shikimate (SA).</text>
</comment>
<reference evidence="11" key="1">
    <citation type="submission" date="2022-08" db="EMBL/GenBank/DDBJ databases">
        <title>Genomic Encyclopedia of Type Strains, Phase V (KMG-V): Genome sequencing to study the core and pangenomes of soil and plant-associated prokaryotes.</title>
        <authorList>
            <person name="Whitman W."/>
        </authorList>
    </citation>
    <scope>NUCLEOTIDE SEQUENCE</scope>
    <source>
        <strain evidence="11">0</strain>
    </source>
</reference>
<evidence type="ECO:0000256" key="8">
    <source>
        <dbReference type="HAMAP-Rule" id="MF_00222"/>
    </source>
</evidence>
<dbReference type="InterPro" id="IPR041121">
    <property type="entry name" value="SDH_C"/>
</dbReference>
<evidence type="ECO:0000313" key="11">
    <source>
        <dbReference type="EMBL" id="MCS3677620.1"/>
    </source>
</evidence>
<dbReference type="GO" id="GO:0019632">
    <property type="term" value="P:shikimate metabolic process"/>
    <property type="evidence" value="ECO:0007669"/>
    <property type="project" value="InterPro"/>
</dbReference>
<comment type="subunit">
    <text evidence="8">Homodimer.</text>
</comment>
<proteinExistence type="inferred from homology"/>
<feature type="domain" description="Shikimate dehydrogenase substrate binding N-terminal" evidence="9">
    <location>
        <begin position="12"/>
        <end position="94"/>
    </location>
</feature>
<dbReference type="EC" id="1.1.1.25" evidence="2 8"/>
<feature type="binding site" evidence="8">
    <location>
        <position position="107"/>
    </location>
    <ligand>
        <name>shikimate</name>
        <dbReference type="ChEBI" id="CHEBI:36208"/>
    </ligand>
</feature>
<evidence type="ECO:0000256" key="2">
    <source>
        <dbReference type="ARBA" id="ARBA00012962"/>
    </source>
</evidence>
<dbReference type="GO" id="GO:0050661">
    <property type="term" value="F:NADP binding"/>
    <property type="evidence" value="ECO:0007669"/>
    <property type="project" value="InterPro"/>
</dbReference>
<dbReference type="InterPro" id="IPR011342">
    <property type="entry name" value="Shikimate_DH"/>
</dbReference>
<comment type="caution">
    <text evidence="11">The sequence shown here is derived from an EMBL/GenBank/DDBJ whole genome shotgun (WGS) entry which is preliminary data.</text>
</comment>
<dbReference type="Pfam" id="PF18317">
    <property type="entry name" value="SDH_C"/>
    <property type="match status" value="1"/>
</dbReference>
<dbReference type="InterPro" id="IPR022893">
    <property type="entry name" value="Shikimate_DH_fam"/>
</dbReference>
<feature type="binding site" evidence="8">
    <location>
        <position position="92"/>
    </location>
    <ligand>
        <name>shikimate</name>
        <dbReference type="ChEBI" id="CHEBI:36208"/>
    </ligand>
</feature>
<evidence type="ECO:0000256" key="5">
    <source>
        <dbReference type="ARBA" id="ARBA00023002"/>
    </source>
</evidence>
<feature type="binding site" evidence="8">
    <location>
        <position position="232"/>
    </location>
    <ligand>
        <name>shikimate</name>
        <dbReference type="ChEBI" id="CHEBI:36208"/>
    </ligand>
</feature>